<dbReference type="Pfam" id="PF18098">
    <property type="entry name" value="RPN5_C"/>
    <property type="match status" value="1"/>
</dbReference>
<name>A0A316V9Y7_9BASI</name>
<dbReference type="SMART" id="SM00088">
    <property type="entry name" value="PINT"/>
    <property type="match status" value="1"/>
</dbReference>
<dbReference type="Pfam" id="PF22241">
    <property type="entry name" value="PSMD12-CSN4_N"/>
    <property type="match status" value="2"/>
</dbReference>
<dbReference type="FunCoup" id="A0A316V9Y7">
    <property type="interactions" value="661"/>
</dbReference>
<dbReference type="PANTHER" id="PTHR10855">
    <property type="entry name" value="26S PROTEASOME NON-ATPASE REGULATORY SUBUNIT 12/COP9 SIGNALOSOME COMPLEX SUBUNIT 4"/>
    <property type="match status" value="1"/>
</dbReference>
<dbReference type="Pfam" id="PF01399">
    <property type="entry name" value="PCI"/>
    <property type="match status" value="1"/>
</dbReference>
<sequence length="545" mass="61224">MSLVEKKQEADYTKDVDAAEAQVESLAKSGKVNEALEQILALEKKARNGADLASTSRLLLMAVLLLRTTPSVTQPSFDQLNETISALSKRHGQLKQAVTKMVGAAMCFLFAPGIGESGKRPEDRAAEEEDDGEETLEKKPKEDKAKEAVKTAKNDTPDDAEKAEKRQKMKEAIDIDDKGEGQENEGVKRLMEKAKSIGDQGLTEAQKLQLVETIRQVTEGKIFVEVARARSTLLLAQMLERDGKTTEAAEKLGDLAVETFGSMDRREKHEIILEQMRLYKAAGDWARMGITGKKINTKFFAKGKHADLKLRFYDLMIILSLHNRKTLDVCKHYHEIYDTKPIKDDSSKAAEALRNIVVFLVLSPYDNEQSDLMARTERLEDLDKVPEHKNLLKCFTTPELMRWPGIEALYSPILRNTSTFDKSEEGEYRWEELHKRVVEHNIRTVARYYTKITLQRLSQLLDLSQDATETSLAGLVTNHTVHARIDRPAGLVNFEKKKDVAEQLNGWTHDMTSLLNLVENTSHLIAREYAVSRAGLTAAAATTSS</sequence>
<dbReference type="EMBL" id="KZ819604">
    <property type="protein sequence ID" value="PWN33878.1"/>
    <property type="molecule type" value="Genomic_DNA"/>
</dbReference>
<organism evidence="5 6">
    <name type="scientific">Meira miltonrushii</name>
    <dbReference type="NCBI Taxonomy" id="1280837"/>
    <lineage>
        <taxon>Eukaryota</taxon>
        <taxon>Fungi</taxon>
        <taxon>Dikarya</taxon>
        <taxon>Basidiomycota</taxon>
        <taxon>Ustilaginomycotina</taxon>
        <taxon>Exobasidiomycetes</taxon>
        <taxon>Exobasidiales</taxon>
        <taxon>Brachybasidiaceae</taxon>
        <taxon>Meira</taxon>
    </lineage>
</organism>
<dbReference type="GO" id="GO:0008541">
    <property type="term" value="C:proteasome regulatory particle, lid subcomplex"/>
    <property type="evidence" value="ECO:0007669"/>
    <property type="project" value="TreeGrafter"/>
</dbReference>
<feature type="compositionally biased region" description="Basic and acidic residues" evidence="3">
    <location>
        <begin position="135"/>
        <end position="173"/>
    </location>
</feature>
<dbReference type="GeneID" id="37018799"/>
<evidence type="ECO:0000256" key="2">
    <source>
        <dbReference type="ARBA" id="ARBA00022942"/>
    </source>
</evidence>
<dbReference type="RefSeq" id="XP_025354180.1">
    <property type="nucleotide sequence ID" value="XM_025497018.1"/>
</dbReference>
<dbReference type="AlphaFoldDB" id="A0A316V9Y7"/>
<dbReference type="InterPro" id="IPR054559">
    <property type="entry name" value="PSMD12-CSN4-like_N"/>
</dbReference>
<evidence type="ECO:0000313" key="5">
    <source>
        <dbReference type="EMBL" id="PWN33878.1"/>
    </source>
</evidence>
<dbReference type="OrthoDB" id="268763at2759"/>
<dbReference type="FunFam" id="1.10.10.10:FF:000070">
    <property type="entry name" value="26S proteasome non-ATPase regulatory subunit 12"/>
    <property type="match status" value="1"/>
</dbReference>
<keyword evidence="6" id="KW-1185">Reference proteome</keyword>
<protein>
    <submittedName>
        <fullName evidence="5">Putative RPN5-26S proteasome regulatory subunit</fullName>
    </submittedName>
</protein>
<evidence type="ECO:0000259" key="4">
    <source>
        <dbReference type="PROSITE" id="PS50250"/>
    </source>
</evidence>
<dbReference type="Proteomes" id="UP000245771">
    <property type="component" value="Unassembled WGS sequence"/>
</dbReference>
<dbReference type="InterPro" id="IPR040134">
    <property type="entry name" value="PSMD12/CSN4"/>
</dbReference>
<comment type="similarity">
    <text evidence="1">Belongs to the proteasome subunit p55 family.</text>
</comment>
<dbReference type="InterPro" id="IPR036390">
    <property type="entry name" value="WH_DNA-bd_sf"/>
</dbReference>
<feature type="region of interest" description="Disordered" evidence="3">
    <location>
        <begin position="116"/>
        <end position="173"/>
    </location>
</feature>
<dbReference type="InterPro" id="IPR036388">
    <property type="entry name" value="WH-like_DNA-bd_sf"/>
</dbReference>
<evidence type="ECO:0000256" key="1">
    <source>
        <dbReference type="ARBA" id="ARBA00006397"/>
    </source>
</evidence>
<dbReference type="SUPFAM" id="SSF46785">
    <property type="entry name" value="Winged helix' DNA-binding domain"/>
    <property type="match status" value="1"/>
</dbReference>
<dbReference type="InterPro" id="IPR040896">
    <property type="entry name" value="RPN5_C"/>
</dbReference>
<feature type="domain" description="PCI" evidence="4">
    <location>
        <begin position="328"/>
        <end position="499"/>
    </location>
</feature>
<dbReference type="GO" id="GO:0005737">
    <property type="term" value="C:cytoplasm"/>
    <property type="evidence" value="ECO:0007669"/>
    <property type="project" value="TreeGrafter"/>
</dbReference>
<dbReference type="Gene3D" id="1.10.10.10">
    <property type="entry name" value="Winged helix-like DNA-binding domain superfamily/Winged helix DNA-binding domain"/>
    <property type="match status" value="1"/>
</dbReference>
<dbReference type="InParanoid" id="A0A316V9Y7"/>
<keyword evidence="2 5" id="KW-0647">Proteasome</keyword>
<evidence type="ECO:0000256" key="3">
    <source>
        <dbReference type="SAM" id="MobiDB-lite"/>
    </source>
</evidence>
<dbReference type="InterPro" id="IPR000717">
    <property type="entry name" value="PCI_dom"/>
</dbReference>
<dbReference type="PROSITE" id="PS50250">
    <property type="entry name" value="PCI"/>
    <property type="match status" value="1"/>
</dbReference>
<accession>A0A316V9Y7</accession>
<dbReference type="GO" id="GO:0005634">
    <property type="term" value="C:nucleus"/>
    <property type="evidence" value="ECO:0007669"/>
    <property type="project" value="UniProtKB-ARBA"/>
</dbReference>
<proteinExistence type="inferred from homology"/>
<dbReference type="PANTHER" id="PTHR10855:SF1">
    <property type="entry name" value="26S PROTEASOME NON-ATPASE REGULATORY SUBUNIT 12"/>
    <property type="match status" value="1"/>
</dbReference>
<dbReference type="STRING" id="1280837.A0A316V9Y7"/>
<evidence type="ECO:0000313" key="6">
    <source>
        <dbReference type="Proteomes" id="UP000245771"/>
    </source>
</evidence>
<gene>
    <name evidence="5" type="ORF">FA14DRAFT_136301</name>
</gene>
<feature type="compositionally biased region" description="Acidic residues" evidence="3">
    <location>
        <begin position="125"/>
        <end position="134"/>
    </location>
</feature>
<reference evidence="5 6" key="1">
    <citation type="journal article" date="2018" name="Mol. Biol. Evol.">
        <title>Broad Genomic Sampling Reveals a Smut Pathogenic Ancestry of the Fungal Clade Ustilaginomycotina.</title>
        <authorList>
            <person name="Kijpornyongpan T."/>
            <person name="Mondo S.J."/>
            <person name="Barry K."/>
            <person name="Sandor L."/>
            <person name="Lee J."/>
            <person name="Lipzen A."/>
            <person name="Pangilinan J."/>
            <person name="LaButti K."/>
            <person name="Hainaut M."/>
            <person name="Henrissat B."/>
            <person name="Grigoriev I.V."/>
            <person name="Spatafora J.W."/>
            <person name="Aime M.C."/>
        </authorList>
    </citation>
    <scope>NUCLEOTIDE SEQUENCE [LARGE SCALE GENOMIC DNA]</scope>
    <source>
        <strain evidence="5 6">MCA 3882</strain>
    </source>
</reference>